<dbReference type="Proteomes" id="UP001632037">
    <property type="component" value="Unassembled WGS sequence"/>
</dbReference>
<accession>A0ABD3F5S1</accession>
<evidence type="ECO:0000256" key="1">
    <source>
        <dbReference type="SAM" id="MobiDB-lite"/>
    </source>
</evidence>
<feature type="chain" id="PRO_5044763981" evidence="2">
    <location>
        <begin position="20"/>
        <end position="161"/>
    </location>
</feature>
<feature type="compositionally biased region" description="Basic and acidic residues" evidence="1">
    <location>
        <begin position="65"/>
        <end position="83"/>
    </location>
</feature>
<name>A0ABD3F5S1_9STRA</name>
<feature type="region of interest" description="Disordered" evidence="1">
    <location>
        <begin position="55"/>
        <end position="88"/>
    </location>
</feature>
<evidence type="ECO:0000313" key="4">
    <source>
        <dbReference type="Proteomes" id="UP001632037"/>
    </source>
</evidence>
<keyword evidence="4" id="KW-1185">Reference proteome</keyword>
<comment type="caution">
    <text evidence="3">The sequence shown here is derived from an EMBL/GenBank/DDBJ whole genome shotgun (WGS) entry which is preliminary data.</text>
</comment>
<feature type="signal peptide" evidence="2">
    <location>
        <begin position="1"/>
        <end position="19"/>
    </location>
</feature>
<keyword evidence="2" id="KW-0732">Signal</keyword>
<dbReference type="AlphaFoldDB" id="A0ABD3F5S1"/>
<protein>
    <submittedName>
        <fullName evidence="3">Uncharacterized protein</fullName>
    </submittedName>
</protein>
<proteinExistence type="predicted"/>
<organism evidence="3 4">
    <name type="scientific">Phytophthora oleae</name>
    <dbReference type="NCBI Taxonomy" id="2107226"/>
    <lineage>
        <taxon>Eukaryota</taxon>
        <taxon>Sar</taxon>
        <taxon>Stramenopiles</taxon>
        <taxon>Oomycota</taxon>
        <taxon>Peronosporomycetes</taxon>
        <taxon>Peronosporales</taxon>
        <taxon>Peronosporaceae</taxon>
        <taxon>Phytophthora</taxon>
    </lineage>
</organism>
<gene>
    <name evidence="3" type="ORF">V7S43_013011</name>
</gene>
<evidence type="ECO:0000256" key="2">
    <source>
        <dbReference type="SAM" id="SignalP"/>
    </source>
</evidence>
<evidence type="ECO:0000313" key="3">
    <source>
        <dbReference type="EMBL" id="KAL3661711.1"/>
    </source>
</evidence>
<dbReference type="EMBL" id="JBIMZQ010000034">
    <property type="protein sequence ID" value="KAL3661711.1"/>
    <property type="molecule type" value="Genomic_DNA"/>
</dbReference>
<reference evidence="3 4" key="1">
    <citation type="submission" date="2024-09" db="EMBL/GenBank/DDBJ databases">
        <title>Genome sequencing and assembly of Phytophthora oleae, isolate VK10A, causative agent of rot of olive drupes.</title>
        <authorList>
            <person name="Conti Taguali S."/>
            <person name="Riolo M."/>
            <person name="La Spada F."/>
            <person name="Cacciola S.O."/>
            <person name="Dionisio G."/>
        </authorList>
    </citation>
    <scope>NUCLEOTIDE SEQUENCE [LARGE SCALE GENOMIC DNA]</scope>
    <source>
        <strain evidence="3 4">VK10A</strain>
    </source>
</reference>
<sequence>MKFSTFLVAMITILGAVSAADQPLVKTPADALEKIQATALPDGVTLTGTTEKIDPPAAAAAAATDPKEVAANKDDDKDDKKEQLGWGGGGWGLGGWGLGGWGLGGWGGWGGWGGFGPYRFGFMCGGVPGWAYPMGYWNRYGAGLYGGGCGLGMPYGGLYYC</sequence>